<dbReference type="InterPro" id="IPR002625">
    <property type="entry name" value="Smr_dom"/>
</dbReference>
<keyword evidence="2 7" id="KW-0547">Nucleotide-binding</keyword>
<dbReference type="SUPFAM" id="SSF52540">
    <property type="entry name" value="P-loop containing nucleoside triphosphate hydrolases"/>
    <property type="match status" value="1"/>
</dbReference>
<keyword evidence="11" id="KW-1185">Reference proteome</keyword>
<keyword evidence="8" id="KW-0175">Coiled coil</keyword>
<comment type="function">
    <text evidence="7">Endonuclease that is involved in the suppression of homologous recombination and thus may have a key role in the control of bacterial genetic diversity.</text>
</comment>
<dbReference type="InterPro" id="IPR036063">
    <property type="entry name" value="Smr_dom_sf"/>
</dbReference>
<dbReference type="InterPro" id="IPR046893">
    <property type="entry name" value="MSSS"/>
</dbReference>
<dbReference type="PROSITE" id="PS50828">
    <property type="entry name" value="SMR"/>
    <property type="match status" value="1"/>
</dbReference>
<feature type="binding site" evidence="7">
    <location>
        <begin position="342"/>
        <end position="349"/>
    </location>
    <ligand>
        <name>ATP</name>
        <dbReference type="ChEBI" id="CHEBI:30616"/>
    </ligand>
</feature>
<dbReference type="RefSeq" id="WP_324717974.1">
    <property type="nucleotide sequence ID" value="NZ_CP141615.1"/>
</dbReference>
<dbReference type="SMART" id="SM00533">
    <property type="entry name" value="MUTSd"/>
    <property type="match status" value="1"/>
</dbReference>
<dbReference type="InterPro" id="IPR005747">
    <property type="entry name" value="MutS2"/>
</dbReference>
<dbReference type="NCBIfam" id="TIGR01069">
    <property type="entry name" value="mutS2"/>
    <property type="match status" value="1"/>
</dbReference>
<keyword evidence="3 7" id="KW-0378">Hydrolase</keyword>
<dbReference type="EMBL" id="CP141615">
    <property type="protein sequence ID" value="WRP18701.1"/>
    <property type="molecule type" value="Genomic_DNA"/>
</dbReference>
<evidence type="ECO:0000256" key="1">
    <source>
        <dbReference type="ARBA" id="ARBA00022730"/>
    </source>
</evidence>
<evidence type="ECO:0000256" key="5">
    <source>
        <dbReference type="ARBA" id="ARBA00022884"/>
    </source>
</evidence>
<gene>
    <name evidence="7" type="primary">mutS2</name>
    <name evidence="7" type="synonym">rqcU</name>
    <name evidence="10" type="ORF">U7230_06820</name>
</gene>
<dbReference type="InterPro" id="IPR000432">
    <property type="entry name" value="DNA_mismatch_repair_MutS_C"/>
</dbReference>
<feature type="coiled-coil region" evidence="8">
    <location>
        <begin position="523"/>
        <end position="578"/>
    </location>
</feature>
<dbReference type="InterPro" id="IPR036187">
    <property type="entry name" value="DNA_mismatch_repair_MutS_sf"/>
</dbReference>
<comment type="function">
    <text evidence="7">Acts as a ribosome collision sensor, splitting the ribosome into its 2 subunits. Detects stalled/collided 70S ribosomes which it binds and splits by an ATP-hydrolysis driven conformational change. Acts upstream of the ribosome quality control system (RQC), a ribosome-associated complex that mediates the extraction of incompletely synthesized nascent chains from stalled ribosomes and their subsequent degradation. Probably generates substrates for RQC.</text>
</comment>
<evidence type="ECO:0000256" key="3">
    <source>
        <dbReference type="ARBA" id="ARBA00022801"/>
    </source>
</evidence>
<sequence>MPQEPVADDTTLDILEFPAIVAAVARRTATVMGRERAQALRPRARLAEVELVQRQTSQMRALLESGAAPAGVPLAVPDVRDALRRARSGASLTGEELARVADAAEGMGRLREFFAEKLSSLEDSSALRPWADGLPDASALVRTLRKAIGPNGEVLDSASPQLAAVRQRLRRAIQRVHEALESLVRSPLGRQALQEPIVTHRMGRYVVPVRQECLHMVPGIVHDASGSGATLFVEPLSVVQANNVVRTEQASEQAEVERILRRLTREVAQAGQALEQGLATVGEVDAIVARARLGIDQRAVAPVLTAEPSVVVRQARHPLLTGPVVPIDVEVGRSFRILVVTGPNTGGKTVALKTVGLLTLMAQAGLHVPAEPGTAIGLFTRVRADIGDQQSVSNNLSTFSSHMQRIIPMLQEADEHTLVLLDELGAGTDPEEGGALGCAILQRLLERKARVIVTTHLTDLKLMAHATPGMANASVSFDTETLQPTYRVVMGAPGQSQAIAIARRLGLPPEVVEEARRRLGAERVRADALIAELQQALDAARRRLEEATAARDEARLHARHLQAELEKARRRRQEVVQRAMDDAQAWARRARLVFESLVEEGKKAAKEGRIDEVRRLRRQFAVARAGLEEQGMRLLSDGGSVGAVEEPVAAAAGPAVGGRVEEPGALQVGQRVWVAPLRCAGVVMETADPQGQVLVQAGAVRTRVPVRQLSWVIEAGEGQAAGEGGTAGTAAGAAGAVGADQVRGLGLAKATSVSPEIDLRGRTVEEATAELDKYLDDCTLAGVEQVRIIHGKGTGALREAVRAYLARSSRVRTYAPGEPAEGGDGVTVVRLA</sequence>
<dbReference type="SUPFAM" id="SSF48334">
    <property type="entry name" value="DNA repair protein MutS, domain III"/>
    <property type="match status" value="1"/>
</dbReference>
<dbReference type="PANTHER" id="PTHR48466">
    <property type="entry name" value="OS10G0509000 PROTEIN-RELATED"/>
    <property type="match status" value="1"/>
</dbReference>
<dbReference type="Proteomes" id="UP001332192">
    <property type="component" value="Chromosome"/>
</dbReference>
<dbReference type="PIRSF" id="PIRSF005814">
    <property type="entry name" value="MutS_YshD"/>
    <property type="match status" value="1"/>
</dbReference>
<name>A0ABZ1C0S4_9FIRM</name>
<dbReference type="SMART" id="SM00534">
    <property type="entry name" value="MUTSac"/>
    <property type="match status" value="1"/>
</dbReference>
<comment type="similarity">
    <text evidence="7">Belongs to the DNA mismatch repair MutS family. MutS2 subfamily.</text>
</comment>
<keyword evidence="5 7" id="KW-0694">RNA-binding</keyword>
<keyword evidence="4 7" id="KW-0067">ATP-binding</keyword>
<dbReference type="PROSITE" id="PS00486">
    <property type="entry name" value="DNA_MISMATCH_REPAIR_2"/>
    <property type="match status" value="1"/>
</dbReference>
<evidence type="ECO:0000256" key="4">
    <source>
        <dbReference type="ARBA" id="ARBA00022840"/>
    </source>
</evidence>
<evidence type="ECO:0000256" key="7">
    <source>
        <dbReference type="HAMAP-Rule" id="MF_00092"/>
    </source>
</evidence>
<reference evidence="10 11" key="1">
    <citation type="journal article" date="2024" name="Front. Microbiol.">
        <title>Novel thermophilic genera Geochorda gen. nov. and Carboxydochorda gen. nov. from the deep terrestrial subsurface reveal the ecophysiological diversity in the class Limnochordia.</title>
        <authorList>
            <person name="Karnachuk O.V."/>
            <person name="Lukina A.P."/>
            <person name="Avakyan M.R."/>
            <person name="Kadnikov V.V."/>
            <person name="Begmatov S."/>
            <person name="Beletsky A.V."/>
            <person name="Vlasova K.G."/>
            <person name="Novikov A.A."/>
            <person name="Shcherbakova V.A."/>
            <person name="Mardanov A.V."/>
            <person name="Ravin N.V."/>
        </authorList>
    </citation>
    <scope>NUCLEOTIDE SEQUENCE [LARGE SCALE GENOMIC DNA]</scope>
    <source>
        <strain evidence="10 11">L945</strain>
    </source>
</reference>
<keyword evidence="7" id="KW-0540">Nuclease</keyword>
<comment type="subunit">
    <text evidence="7">Homodimer. Binds to stalled ribosomes, contacting rRNA.</text>
</comment>
<dbReference type="InterPro" id="IPR027417">
    <property type="entry name" value="P-loop_NTPase"/>
</dbReference>
<keyword evidence="7" id="KW-0255">Endonuclease</keyword>
<keyword evidence="6 7" id="KW-0238">DNA-binding</keyword>
<evidence type="ECO:0000259" key="9">
    <source>
        <dbReference type="PROSITE" id="PS50828"/>
    </source>
</evidence>
<dbReference type="SMART" id="SM00463">
    <property type="entry name" value="SMR"/>
    <property type="match status" value="1"/>
</dbReference>
<protein>
    <recommendedName>
        <fullName evidence="7">Endonuclease MutS2</fullName>
        <ecNumber evidence="7">3.1.-.-</ecNumber>
    </recommendedName>
    <alternativeName>
        <fullName evidence="7">Ribosome-associated protein quality control-upstream factor</fullName>
        <shortName evidence="7">RQC-upstream factor</shortName>
        <shortName evidence="7">RqcU</shortName>
        <ecNumber evidence="7">3.6.4.-</ecNumber>
    </alternativeName>
</protein>
<dbReference type="Gene3D" id="3.30.1370.110">
    <property type="match status" value="1"/>
</dbReference>
<dbReference type="InterPro" id="IPR007696">
    <property type="entry name" value="DNA_mismatch_repair_MutS_core"/>
</dbReference>
<evidence type="ECO:0000313" key="10">
    <source>
        <dbReference type="EMBL" id="WRP18701.1"/>
    </source>
</evidence>
<evidence type="ECO:0000256" key="6">
    <source>
        <dbReference type="ARBA" id="ARBA00023125"/>
    </source>
</evidence>
<dbReference type="EC" id="3.6.4.-" evidence="7"/>
<dbReference type="HAMAP" id="MF_00092">
    <property type="entry name" value="MutS2"/>
    <property type="match status" value="1"/>
</dbReference>
<dbReference type="EC" id="3.1.-.-" evidence="7"/>
<organism evidence="10 11">
    <name type="scientific">Carboxydichorda subterranea</name>
    <dbReference type="NCBI Taxonomy" id="3109565"/>
    <lineage>
        <taxon>Bacteria</taxon>
        <taxon>Bacillati</taxon>
        <taxon>Bacillota</taxon>
        <taxon>Limnochordia</taxon>
        <taxon>Limnochordales</taxon>
        <taxon>Geochordaceae</taxon>
        <taxon>Carboxydichorda</taxon>
    </lineage>
</organism>
<dbReference type="Pfam" id="PF20297">
    <property type="entry name" value="MSSS"/>
    <property type="match status" value="1"/>
</dbReference>
<accession>A0ABZ1C0S4</accession>
<dbReference type="Pfam" id="PF00488">
    <property type="entry name" value="MutS_V"/>
    <property type="match status" value="1"/>
</dbReference>
<evidence type="ECO:0000313" key="11">
    <source>
        <dbReference type="Proteomes" id="UP001332192"/>
    </source>
</evidence>
<feature type="domain" description="Smr" evidence="9">
    <location>
        <begin position="757"/>
        <end position="832"/>
    </location>
</feature>
<evidence type="ECO:0000256" key="2">
    <source>
        <dbReference type="ARBA" id="ARBA00022741"/>
    </source>
</evidence>
<dbReference type="InterPro" id="IPR045076">
    <property type="entry name" value="MutS"/>
</dbReference>
<dbReference type="PANTHER" id="PTHR48466:SF2">
    <property type="entry name" value="OS10G0509000 PROTEIN"/>
    <property type="match status" value="1"/>
</dbReference>
<dbReference type="Gene3D" id="3.40.50.300">
    <property type="entry name" value="P-loop containing nucleotide triphosphate hydrolases"/>
    <property type="match status" value="1"/>
</dbReference>
<proteinExistence type="inferred from homology"/>
<dbReference type="SUPFAM" id="SSF160443">
    <property type="entry name" value="SMR domain-like"/>
    <property type="match status" value="1"/>
</dbReference>
<evidence type="ECO:0000256" key="8">
    <source>
        <dbReference type="SAM" id="Coils"/>
    </source>
</evidence>
<keyword evidence="1 7" id="KW-0699">rRNA-binding</keyword>
<dbReference type="Pfam" id="PF01713">
    <property type="entry name" value="Smr"/>
    <property type="match status" value="1"/>
</dbReference>